<dbReference type="Gene3D" id="3.40.1190.10">
    <property type="entry name" value="Mur-like, catalytic domain"/>
    <property type="match status" value="1"/>
</dbReference>
<dbReference type="InterPro" id="IPR004101">
    <property type="entry name" value="Mur_ligase_C"/>
</dbReference>
<keyword evidence="4 14" id="KW-0963">Cytoplasm</keyword>
<comment type="subcellular location">
    <subcellularLocation>
        <location evidence="1 14">Cytoplasm</location>
    </subcellularLocation>
</comment>
<evidence type="ECO:0000256" key="4">
    <source>
        <dbReference type="ARBA" id="ARBA00022490"/>
    </source>
</evidence>
<dbReference type="InterPro" id="IPR005758">
    <property type="entry name" value="UDP-N-AcMur_Ala_ligase_MurC"/>
</dbReference>
<evidence type="ECO:0000313" key="19">
    <source>
        <dbReference type="Proteomes" id="UP000517712"/>
    </source>
</evidence>
<comment type="function">
    <text evidence="14">Cell wall formation.</text>
</comment>
<dbReference type="InterPro" id="IPR036615">
    <property type="entry name" value="Mur_ligase_C_dom_sf"/>
</dbReference>
<evidence type="ECO:0000259" key="15">
    <source>
        <dbReference type="Pfam" id="PF01225"/>
    </source>
</evidence>
<gene>
    <name evidence="14" type="primary">murC</name>
    <name evidence="18" type="ORF">HD600_000090</name>
</gene>
<evidence type="ECO:0000256" key="11">
    <source>
        <dbReference type="ARBA" id="ARBA00023306"/>
    </source>
</evidence>
<dbReference type="GO" id="GO:0005737">
    <property type="term" value="C:cytoplasm"/>
    <property type="evidence" value="ECO:0007669"/>
    <property type="project" value="UniProtKB-SubCell"/>
</dbReference>
<keyword evidence="11 14" id="KW-0131">Cell cycle</keyword>
<dbReference type="UniPathway" id="UPA00219"/>
<accession>A0A7W9C9N1</accession>
<keyword evidence="12 14" id="KW-0961">Cell wall biogenesis/degradation</keyword>
<feature type="domain" description="Mur ligase C-terminal" evidence="16">
    <location>
        <begin position="317"/>
        <end position="447"/>
    </location>
</feature>
<evidence type="ECO:0000259" key="16">
    <source>
        <dbReference type="Pfam" id="PF02875"/>
    </source>
</evidence>
<keyword evidence="19" id="KW-1185">Reference proteome</keyword>
<comment type="caution">
    <text evidence="18">The sequence shown here is derived from an EMBL/GenBank/DDBJ whole genome shotgun (WGS) entry which is preliminary data.</text>
</comment>
<dbReference type="SUPFAM" id="SSF53244">
    <property type="entry name" value="MurD-like peptide ligases, peptide-binding domain"/>
    <property type="match status" value="1"/>
</dbReference>
<dbReference type="HAMAP" id="MF_00046">
    <property type="entry name" value="MurC"/>
    <property type="match status" value="1"/>
</dbReference>
<dbReference type="NCBIfam" id="TIGR01082">
    <property type="entry name" value="murC"/>
    <property type="match status" value="1"/>
</dbReference>
<evidence type="ECO:0000256" key="9">
    <source>
        <dbReference type="ARBA" id="ARBA00022960"/>
    </source>
</evidence>
<protein>
    <recommendedName>
        <fullName evidence="3 14">UDP-N-acetylmuramate--L-alanine ligase</fullName>
        <ecNumber evidence="3 14">6.3.2.8</ecNumber>
    </recommendedName>
    <alternativeName>
        <fullName evidence="14">UDP-N-acetylmuramoyl-L-alanine synthetase</fullName>
    </alternativeName>
</protein>
<dbReference type="InterPro" id="IPR013221">
    <property type="entry name" value="Mur_ligase_cen"/>
</dbReference>
<dbReference type="GO" id="GO:0071555">
    <property type="term" value="P:cell wall organization"/>
    <property type="evidence" value="ECO:0007669"/>
    <property type="project" value="UniProtKB-KW"/>
</dbReference>
<dbReference type="GO" id="GO:0051301">
    <property type="term" value="P:cell division"/>
    <property type="evidence" value="ECO:0007669"/>
    <property type="project" value="UniProtKB-KW"/>
</dbReference>
<evidence type="ECO:0000313" key="18">
    <source>
        <dbReference type="EMBL" id="MBB5741593.1"/>
    </source>
</evidence>
<dbReference type="PANTHER" id="PTHR43445:SF3">
    <property type="entry name" value="UDP-N-ACETYLMURAMATE--L-ALANINE LIGASE"/>
    <property type="match status" value="1"/>
</dbReference>
<dbReference type="SUPFAM" id="SSF53623">
    <property type="entry name" value="MurD-like peptide ligases, catalytic domain"/>
    <property type="match status" value="1"/>
</dbReference>
<dbReference type="Proteomes" id="UP000517712">
    <property type="component" value="Unassembled WGS sequence"/>
</dbReference>
<dbReference type="InterPro" id="IPR000713">
    <property type="entry name" value="Mur_ligase_N"/>
</dbReference>
<dbReference type="RefSeq" id="WP_184280795.1">
    <property type="nucleotide sequence ID" value="NZ_BAAAPG010000001.1"/>
</dbReference>
<name>A0A7W9C9N1_9MICO</name>
<dbReference type="AlphaFoldDB" id="A0A7W9C9N1"/>
<evidence type="ECO:0000256" key="3">
    <source>
        <dbReference type="ARBA" id="ARBA00012211"/>
    </source>
</evidence>
<evidence type="ECO:0000256" key="5">
    <source>
        <dbReference type="ARBA" id="ARBA00022598"/>
    </source>
</evidence>
<dbReference type="EMBL" id="JACHMU010000001">
    <property type="protein sequence ID" value="MBB5741593.1"/>
    <property type="molecule type" value="Genomic_DNA"/>
</dbReference>
<dbReference type="SUPFAM" id="SSF51984">
    <property type="entry name" value="MurCD N-terminal domain"/>
    <property type="match status" value="1"/>
</dbReference>
<keyword evidence="6 14" id="KW-0132">Cell division</keyword>
<feature type="domain" description="Mur ligase N-terminal catalytic" evidence="15">
    <location>
        <begin position="18"/>
        <end position="112"/>
    </location>
</feature>
<evidence type="ECO:0000256" key="13">
    <source>
        <dbReference type="ARBA" id="ARBA00047833"/>
    </source>
</evidence>
<dbReference type="InterPro" id="IPR050061">
    <property type="entry name" value="MurCDEF_pg_biosynth"/>
</dbReference>
<evidence type="ECO:0000256" key="12">
    <source>
        <dbReference type="ARBA" id="ARBA00023316"/>
    </source>
</evidence>
<feature type="domain" description="Mur ligase central" evidence="17">
    <location>
        <begin position="119"/>
        <end position="294"/>
    </location>
</feature>
<evidence type="ECO:0000256" key="14">
    <source>
        <dbReference type="HAMAP-Rule" id="MF_00046"/>
    </source>
</evidence>
<sequence>MIRPDLSLPIPESITAAHFIGIGGSGMSGLAKMFLDAGIRVSGSDRADSDALRALAAAGATVHVGHDAAHLGDADTVVHTGAIWPENPEFVTAKERGLHVIHRSQALHWLIGGRRLVSVAGAHGKTTSTGMIVTALQSLGADPNFVNGGVIEQLGTSSASGADDLFVVEADESDGTFLLYDTAVALITNVDPDHLDHYGSEDAFHDAFIRFADAAREAVVISSDDPGAVRVRAGLSHRNVISFGLADDADVRLSEVSTAGPAGAVITHADRSVRMQLAVPGTHNAINAAGAVAVLLALGYALEESVRAVEGFAGTVRRFELHGTERGVSVFDDYAHHPTEVKAALEAARGVVGEGRIIAIQQPHTYSRTQHMYREFAEVLEAYADHTVMLDVYGAREDPVPGVSGELVSGAFADQGNVHYVPDWQQAADYAASVAQEGDYVITLGCGNVYLIIPQVLEALRRSAAQSSKV</sequence>
<evidence type="ECO:0000256" key="8">
    <source>
        <dbReference type="ARBA" id="ARBA00022840"/>
    </source>
</evidence>
<evidence type="ECO:0000259" key="17">
    <source>
        <dbReference type="Pfam" id="PF08245"/>
    </source>
</evidence>
<dbReference type="EC" id="6.3.2.8" evidence="3 14"/>
<comment type="similarity">
    <text evidence="14">Belongs to the MurCDEF family.</text>
</comment>
<dbReference type="GO" id="GO:0005524">
    <property type="term" value="F:ATP binding"/>
    <property type="evidence" value="ECO:0007669"/>
    <property type="project" value="UniProtKB-UniRule"/>
</dbReference>
<comment type="pathway">
    <text evidence="2 14">Cell wall biogenesis; peptidoglycan biosynthesis.</text>
</comment>
<comment type="catalytic activity">
    <reaction evidence="13 14">
        <text>UDP-N-acetyl-alpha-D-muramate + L-alanine + ATP = UDP-N-acetyl-alpha-D-muramoyl-L-alanine + ADP + phosphate + H(+)</text>
        <dbReference type="Rhea" id="RHEA:23372"/>
        <dbReference type="ChEBI" id="CHEBI:15378"/>
        <dbReference type="ChEBI" id="CHEBI:30616"/>
        <dbReference type="ChEBI" id="CHEBI:43474"/>
        <dbReference type="ChEBI" id="CHEBI:57972"/>
        <dbReference type="ChEBI" id="CHEBI:70757"/>
        <dbReference type="ChEBI" id="CHEBI:83898"/>
        <dbReference type="ChEBI" id="CHEBI:456216"/>
        <dbReference type="EC" id="6.3.2.8"/>
    </reaction>
</comment>
<evidence type="ECO:0000256" key="7">
    <source>
        <dbReference type="ARBA" id="ARBA00022741"/>
    </source>
</evidence>
<organism evidence="18 19">
    <name type="scientific">Microbacterium ginsengiterrae</name>
    <dbReference type="NCBI Taxonomy" id="546115"/>
    <lineage>
        <taxon>Bacteria</taxon>
        <taxon>Bacillati</taxon>
        <taxon>Actinomycetota</taxon>
        <taxon>Actinomycetes</taxon>
        <taxon>Micrococcales</taxon>
        <taxon>Microbacteriaceae</taxon>
        <taxon>Microbacterium</taxon>
    </lineage>
</organism>
<evidence type="ECO:0000256" key="2">
    <source>
        <dbReference type="ARBA" id="ARBA00004752"/>
    </source>
</evidence>
<dbReference type="GO" id="GO:0008360">
    <property type="term" value="P:regulation of cell shape"/>
    <property type="evidence" value="ECO:0007669"/>
    <property type="project" value="UniProtKB-KW"/>
</dbReference>
<dbReference type="PANTHER" id="PTHR43445">
    <property type="entry name" value="UDP-N-ACETYLMURAMATE--L-ALANINE LIGASE-RELATED"/>
    <property type="match status" value="1"/>
</dbReference>
<reference evidence="18 19" key="1">
    <citation type="submission" date="2020-08" db="EMBL/GenBank/DDBJ databases">
        <title>Sequencing the genomes of 1000 actinobacteria strains.</title>
        <authorList>
            <person name="Klenk H.-P."/>
        </authorList>
    </citation>
    <scope>NUCLEOTIDE SEQUENCE [LARGE SCALE GENOMIC DNA]</scope>
    <source>
        <strain evidence="18 19">DSM 24823</strain>
    </source>
</reference>
<evidence type="ECO:0000256" key="10">
    <source>
        <dbReference type="ARBA" id="ARBA00022984"/>
    </source>
</evidence>
<keyword evidence="8 14" id="KW-0067">ATP-binding</keyword>
<dbReference type="Pfam" id="PF01225">
    <property type="entry name" value="Mur_ligase"/>
    <property type="match status" value="1"/>
</dbReference>
<evidence type="ECO:0000256" key="6">
    <source>
        <dbReference type="ARBA" id="ARBA00022618"/>
    </source>
</evidence>
<keyword evidence="5 14" id="KW-0436">Ligase</keyword>
<proteinExistence type="inferred from homology"/>
<evidence type="ECO:0000256" key="1">
    <source>
        <dbReference type="ARBA" id="ARBA00004496"/>
    </source>
</evidence>
<dbReference type="InterPro" id="IPR036565">
    <property type="entry name" value="Mur-like_cat_sf"/>
</dbReference>
<dbReference type="GO" id="GO:0009252">
    <property type="term" value="P:peptidoglycan biosynthetic process"/>
    <property type="evidence" value="ECO:0007669"/>
    <property type="project" value="UniProtKB-UniRule"/>
</dbReference>
<dbReference type="Gene3D" id="3.90.190.20">
    <property type="entry name" value="Mur ligase, C-terminal domain"/>
    <property type="match status" value="1"/>
</dbReference>
<feature type="binding site" evidence="14">
    <location>
        <begin position="121"/>
        <end position="127"/>
    </location>
    <ligand>
        <name>ATP</name>
        <dbReference type="ChEBI" id="CHEBI:30616"/>
    </ligand>
</feature>
<keyword evidence="10 14" id="KW-0573">Peptidoglycan synthesis</keyword>
<dbReference type="Pfam" id="PF08245">
    <property type="entry name" value="Mur_ligase_M"/>
    <property type="match status" value="1"/>
</dbReference>
<keyword evidence="7 14" id="KW-0547">Nucleotide-binding</keyword>
<dbReference type="Gene3D" id="3.40.50.720">
    <property type="entry name" value="NAD(P)-binding Rossmann-like Domain"/>
    <property type="match status" value="1"/>
</dbReference>
<dbReference type="Pfam" id="PF02875">
    <property type="entry name" value="Mur_ligase_C"/>
    <property type="match status" value="1"/>
</dbReference>
<keyword evidence="9 14" id="KW-0133">Cell shape</keyword>
<dbReference type="GO" id="GO:0008763">
    <property type="term" value="F:UDP-N-acetylmuramate-L-alanine ligase activity"/>
    <property type="evidence" value="ECO:0007669"/>
    <property type="project" value="UniProtKB-UniRule"/>
</dbReference>